<feature type="compositionally biased region" description="Low complexity" evidence="1">
    <location>
        <begin position="123"/>
        <end position="135"/>
    </location>
</feature>
<feature type="compositionally biased region" description="Basic residues" evidence="1">
    <location>
        <begin position="234"/>
        <end position="245"/>
    </location>
</feature>
<dbReference type="OrthoDB" id="10661477at2759"/>
<reference evidence="2" key="1">
    <citation type="journal article" date="2020" name="Stud. Mycol.">
        <title>101 Dothideomycetes genomes: a test case for predicting lifestyles and emergence of pathogens.</title>
        <authorList>
            <person name="Haridas S."/>
            <person name="Albert R."/>
            <person name="Binder M."/>
            <person name="Bloem J."/>
            <person name="Labutti K."/>
            <person name="Salamov A."/>
            <person name="Andreopoulos B."/>
            <person name="Baker S."/>
            <person name="Barry K."/>
            <person name="Bills G."/>
            <person name="Bluhm B."/>
            <person name="Cannon C."/>
            <person name="Castanera R."/>
            <person name="Culley D."/>
            <person name="Daum C."/>
            <person name="Ezra D."/>
            <person name="Gonzalez J."/>
            <person name="Henrissat B."/>
            <person name="Kuo A."/>
            <person name="Liang C."/>
            <person name="Lipzen A."/>
            <person name="Lutzoni F."/>
            <person name="Magnuson J."/>
            <person name="Mondo S."/>
            <person name="Nolan M."/>
            <person name="Ohm R."/>
            <person name="Pangilinan J."/>
            <person name="Park H.-J."/>
            <person name="Ramirez L."/>
            <person name="Alfaro M."/>
            <person name="Sun H."/>
            <person name="Tritt A."/>
            <person name="Yoshinaga Y."/>
            <person name="Zwiers L.-H."/>
            <person name="Turgeon B."/>
            <person name="Goodwin S."/>
            <person name="Spatafora J."/>
            <person name="Crous P."/>
            <person name="Grigoriev I."/>
        </authorList>
    </citation>
    <scope>NUCLEOTIDE SEQUENCE</scope>
    <source>
        <strain evidence="2">CBS 122368</strain>
    </source>
</reference>
<proteinExistence type="predicted"/>
<keyword evidence="3" id="KW-1185">Reference proteome</keyword>
<feature type="region of interest" description="Disordered" evidence="1">
    <location>
        <begin position="229"/>
        <end position="250"/>
    </location>
</feature>
<protein>
    <submittedName>
        <fullName evidence="2">Uncharacterized protein</fullName>
    </submittedName>
</protein>
<name>A0A6A6I4H6_9PLEO</name>
<dbReference type="AlphaFoldDB" id="A0A6A6I4H6"/>
<dbReference type="Proteomes" id="UP000800094">
    <property type="component" value="Unassembled WGS sequence"/>
</dbReference>
<evidence type="ECO:0000256" key="1">
    <source>
        <dbReference type="SAM" id="MobiDB-lite"/>
    </source>
</evidence>
<organism evidence="2 3">
    <name type="scientific">Trematosphaeria pertusa</name>
    <dbReference type="NCBI Taxonomy" id="390896"/>
    <lineage>
        <taxon>Eukaryota</taxon>
        <taxon>Fungi</taxon>
        <taxon>Dikarya</taxon>
        <taxon>Ascomycota</taxon>
        <taxon>Pezizomycotina</taxon>
        <taxon>Dothideomycetes</taxon>
        <taxon>Pleosporomycetidae</taxon>
        <taxon>Pleosporales</taxon>
        <taxon>Massarineae</taxon>
        <taxon>Trematosphaeriaceae</taxon>
        <taxon>Trematosphaeria</taxon>
    </lineage>
</organism>
<feature type="region of interest" description="Disordered" evidence="1">
    <location>
        <begin position="329"/>
        <end position="375"/>
    </location>
</feature>
<dbReference type="GeneID" id="54585559"/>
<feature type="compositionally biased region" description="Polar residues" evidence="1">
    <location>
        <begin position="72"/>
        <end position="88"/>
    </location>
</feature>
<evidence type="ECO:0000313" key="2">
    <source>
        <dbReference type="EMBL" id="KAF2245206.1"/>
    </source>
</evidence>
<gene>
    <name evidence="2" type="ORF">BU26DRAFT_553690</name>
</gene>
<dbReference type="RefSeq" id="XP_033680210.1">
    <property type="nucleotide sequence ID" value="XM_033832229.1"/>
</dbReference>
<evidence type="ECO:0000313" key="3">
    <source>
        <dbReference type="Proteomes" id="UP000800094"/>
    </source>
</evidence>
<sequence>MILGNAEWEWRVQSGLCGVRVHDVNVFAGLVRNNVGAHCRLNSLPNAGALSAKIARAVRRSFRTAKQTCRSATSPASRILSQRSSTSLKPDPPAILTRIVNQNGKSSRADDISSRGPTSANASTSTHSPMTSTSRRTLDTSYGGSMPTVLYIRQINRRGLPNQAEYVLPLCAMGHQTIGHAYRLYKDAELIPERPPDFECHTCLLPGSTHCRLVADMADSLTHQCLRGHPQRTAPRRARPQRTRRPRMDTTTATNTTIDATTVPSLTIDKRHDSRQRRGESVVLAAQRAGLANAPHFLRTKLIKPRSEVPLHEGLYNWVTQRTTMSGRLNEAGHRSGNTDKALASSYSAAHSEEPQARTTQGQRHRPAHGKKGSQACLVESVERVARRGIWSVAHSARHGRPVMRRLLQARTGNRNCVAGFRPSVDLNGRQHYVLTGDITTWLDRTDAQYEFSLSDSAFRCQTIAELMRACRARG</sequence>
<accession>A0A6A6I4H6</accession>
<feature type="region of interest" description="Disordered" evidence="1">
    <location>
        <begin position="72"/>
        <end position="143"/>
    </location>
</feature>
<dbReference type="EMBL" id="ML987201">
    <property type="protein sequence ID" value="KAF2245206.1"/>
    <property type="molecule type" value="Genomic_DNA"/>
</dbReference>
<feature type="compositionally biased region" description="Basic residues" evidence="1">
    <location>
        <begin position="363"/>
        <end position="372"/>
    </location>
</feature>